<dbReference type="OrthoDB" id="2015831at2759"/>
<name>A0A0L0SL84_ALLM3</name>
<reference evidence="2 3" key="1">
    <citation type="submission" date="2009-11" db="EMBL/GenBank/DDBJ databases">
        <title>Annotation of Allomyces macrogynus ATCC 38327.</title>
        <authorList>
            <consortium name="The Broad Institute Genome Sequencing Platform"/>
            <person name="Russ C."/>
            <person name="Cuomo C."/>
            <person name="Burger G."/>
            <person name="Gray M.W."/>
            <person name="Holland P.W.H."/>
            <person name="King N."/>
            <person name="Lang F.B.F."/>
            <person name="Roger A.J."/>
            <person name="Ruiz-Trillo I."/>
            <person name="Young S.K."/>
            <person name="Zeng Q."/>
            <person name="Gargeya S."/>
            <person name="Fitzgerald M."/>
            <person name="Haas B."/>
            <person name="Abouelleil A."/>
            <person name="Alvarado L."/>
            <person name="Arachchi H.M."/>
            <person name="Berlin A."/>
            <person name="Chapman S.B."/>
            <person name="Gearin G."/>
            <person name="Goldberg J."/>
            <person name="Griggs A."/>
            <person name="Gujja S."/>
            <person name="Hansen M."/>
            <person name="Heiman D."/>
            <person name="Howarth C."/>
            <person name="Larimer J."/>
            <person name="Lui A."/>
            <person name="MacDonald P.J.P."/>
            <person name="McCowen C."/>
            <person name="Montmayeur A."/>
            <person name="Murphy C."/>
            <person name="Neiman D."/>
            <person name="Pearson M."/>
            <person name="Priest M."/>
            <person name="Roberts A."/>
            <person name="Saif S."/>
            <person name="Shea T."/>
            <person name="Sisk P."/>
            <person name="Stolte C."/>
            <person name="Sykes S."/>
            <person name="Wortman J."/>
            <person name="Nusbaum C."/>
            <person name="Birren B."/>
        </authorList>
    </citation>
    <scope>NUCLEOTIDE SEQUENCE [LARGE SCALE GENOMIC DNA]</scope>
    <source>
        <strain evidence="2 3">ATCC 38327</strain>
    </source>
</reference>
<sequence>MADAAAPSTDATTTLSPPLAAAPEPPPADATAPSTSSAAANADPPRPDTPPVVVGTAIPARPVSALADDCAIVATFFTPGAVIPPSCCDSASPGVVSVTCAPAPETRVVALTLLNQRAADVTFLPAAFEANVARLTRLERLSWTQAGFNVVPRGVLALSGLRQLDLALNQIRSIPADLPARLPQLESINLSGNPVIGAIALPDSVRCV</sequence>
<reference evidence="3" key="2">
    <citation type="submission" date="2009-11" db="EMBL/GenBank/DDBJ databases">
        <title>The Genome Sequence of Allomyces macrogynus strain ATCC 38327.</title>
        <authorList>
            <consortium name="The Broad Institute Genome Sequencing Platform"/>
            <person name="Russ C."/>
            <person name="Cuomo C."/>
            <person name="Shea T."/>
            <person name="Young S.K."/>
            <person name="Zeng Q."/>
            <person name="Koehrsen M."/>
            <person name="Haas B."/>
            <person name="Borodovsky M."/>
            <person name="Guigo R."/>
            <person name="Alvarado L."/>
            <person name="Berlin A."/>
            <person name="Borenstein D."/>
            <person name="Chen Z."/>
            <person name="Engels R."/>
            <person name="Freedman E."/>
            <person name="Gellesch M."/>
            <person name="Goldberg J."/>
            <person name="Griggs A."/>
            <person name="Gujja S."/>
            <person name="Heiman D."/>
            <person name="Hepburn T."/>
            <person name="Howarth C."/>
            <person name="Jen D."/>
            <person name="Larson L."/>
            <person name="Lewis B."/>
            <person name="Mehta T."/>
            <person name="Park D."/>
            <person name="Pearson M."/>
            <person name="Roberts A."/>
            <person name="Saif S."/>
            <person name="Shenoy N."/>
            <person name="Sisk P."/>
            <person name="Stolte C."/>
            <person name="Sykes S."/>
            <person name="Walk T."/>
            <person name="White J."/>
            <person name="Yandava C."/>
            <person name="Burger G."/>
            <person name="Gray M.W."/>
            <person name="Holland P.W.H."/>
            <person name="King N."/>
            <person name="Lang F.B.F."/>
            <person name="Roger A.J."/>
            <person name="Ruiz-Trillo I."/>
            <person name="Lander E."/>
            <person name="Nusbaum C."/>
        </authorList>
    </citation>
    <scope>NUCLEOTIDE SEQUENCE [LARGE SCALE GENOMIC DNA]</scope>
    <source>
        <strain evidence="3">ATCC 38327</strain>
    </source>
</reference>
<keyword evidence="3" id="KW-1185">Reference proteome</keyword>
<gene>
    <name evidence="2" type="ORF">AMAG_08346</name>
</gene>
<protein>
    <recommendedName>
        <fullName evidence="4">LRRNT domain-containing protein</fullName>
    </recommendedName>
</protein>
<feature type="region of interest" description="Disordered" evidence="1">
    <location>
        <begin position="1"/>
        <end position="55"/>
    </location>
</feature>
<feature type="compositionally biased region" description="Low complexity" evidence="1">
    <location>
        <begin position="29"/>
        <end position="43"/>
    </location>
</feature>
<organism evidence="2 3">
    <name type="scientific">Allomyces macrogynus (strain ATCC 38327)</name>
    <name type="common">Allomyces javanicus var. macrogynus</name>
    <dbReference type="NCBI Taxonomy" id="578462"/>
    <lineage>
        <taxon>Eukaryota</taxon>
        <taxon>Fungi</taxon>
        <taxon>Fungi incertae sedis</taxon>
        <taxon>Blastocladiomycota</taxon>
        <taxon>Blastocladiomycetes</taxon>
        <taxon>Blastocladiales</taxon>
        <taxon>Blastocladiaceae</taxon>
        <taxon>Allomyces</taxon>
    </lineage>
</organism>
<dbReference type="EMBL" id="GG745341">
    <property type="protein sequence ID" value="KNE63193.1"/>
    <property type="molecule type" value="Genomic_DNA"/>
</dbReference>
<evidence type="ECO:0000313" key="3">
    <source>
        <dbReference type="Proteomes" id="UP000054350"/>
    </source>
</evidence>
<evidence type="ECO:0008006" key="4">
    <source>
        <dbReference type="Google" id="ProtNLM"/>
    </source>
</evidence>
<dbReference type="InterPro" id="IPR032675">
    <property type="entry name" value="LRR_dom_sf"/>
</dbReference>
<dbReference type="VEuPathDB" id="FungiDB:AMAG_08346"/>
<proteinExistence type="predicted"/>
<evidence type="ECO:0000313" key="2">
    <source>
        <dbReference type="EMBL" id="KNE63193.1"/>
    </source>
</evidence>
<dbReference type="Proteomes" id="UP000054350">
    <property type="component" value="Unassembled WGS sequence"/>
</dbReference>
<dbReference type="PROSITE" id="PS51450">
    <property type="entry name" value="LRR"/>
    <property type="match status" value="1"/>
</dbReference>
<accession>A0A0L0SL84</accession>
<dbReference type="Pfam" id="PF13855">
    <property type="entry name" value="LRR_8"/>
    <property type="match status" value="1"/>
</dbReference>
<dbReference type="InterPro" id="IPR001611">
    <property type="entry name" value="Leu-rich_rpt"/>
</dbReference>
<evidence type="ECO:0000256" key="1">
    <source>
        <dbReference type="SAM" id="MobiDB-lite"/>
    </source>
</evidence>
<dbReference type="SUPFAM" id="SSF52058">
    <property type="entry name" value="L domain-like"/>
    <property type="match status" value="1"/>
</dbReference>
<dbReference type="Gene3D" id="3.80.10.10">
    <property type="entry name" value="Ribonuclease Inhibitor"/>
    <property type="match status" value="1"/>
</dbReference>
<feature type="compositionally biased region" description="Low complexity" evidence="1">
    <location>
        <begin position="1"/>
        <end position="22"/>
    </location>
</feature>
<dbReference type="AlphaFoldDB" id="A0A0L0SL84"/>